<dbReference type="Proteomes" id="UP000528595">
    <property type="component" value="Unassembled WGS sequence"/>
</dbReference>
<dbReference type="InterPro" id="IPR001736">
    <property type="entry name" value="PLipase_D/transphosphatidylase"/>
</dbReference>
<reference evidence="9" key="1">
    <citation type="submission" date="2020-08" db="EMBL/GenBank/DDBJ databases">
        <title>Studying the diversity of plant-associated saprophytic bacteria and their role in host health and plant-pathogen interactions.</title>
        <authorList>
            <person name="Potnis N."/>
        </authorList>
    </citation>
    <scope>NUCLEOTIDE SEQUENCE</scope>
    <source>
        <strain evidence="9">F21</strain>
    </source>
</reference>
<evidence type="ECO:0000256" key="2">
    <source>
        <dbReference type="ARBA" id="ARBA00008664"/>
    </source>
</evidence>
<dbReference type="Gene3D" id="3.30.870.10">
    <property type="entry name" value="Endonuclease Chain A"/>
    <property type="match status" value="1"/>
</dbReference>
<keyword evidence="6" id="KW-0443">Lipid metabolism</keyword>
<protein>
    <recommendedName>
        <fullName evidence="3">phospholipase D</fullName>
        <ecNumber evidence="3">3.1.4.4</ecNumber>
    </recommendedName>
</protein>
<dbReference type="PROSITE" id="PS50035">
    <property type="entry name" value="PLD"/>
    <property type="match status" value="1"/>
</dbReference>
<dbReference type="EC" id="3.1.4.4" evidence="3"/>
<dbReference type="CDD" id="cd09170">
    <property type="entry name" value="PLDc_Nuc"/>
    <property type="match status" value="1"/>
</dbReference>
<dbReference type="AlphaFoldDB" id="A0AB73H4K3"/>
<dbReference type="GO" id="GO:0006793">
    <property type="term" value="P:phosphorus metabolic process"/>
    <property type="evidence" value="ECO:0007669"/>
    <property type="project" value="UniProtKB-ARBA"/>
</dbReference>
<name>A0AB73H4K3_9XANT</name>
<keyword evidence="4" id="KW-0378">Hydrolase</keyword>
<evidence type="ECO:0000256" key="1">
    <source>
        <dbReference type="ARBA" id="ARBA00000798"/>
    </source>
</evidence>
<feature type="domain" description="PLD phosphodiesterase" evidence="8">
    <location>
        <begin position="135"/>
        <end position="162"/>
    </location>
</feature>
<evidence type="ECO:0000313" key="9">
    <source>
        <dbReference type="EMBL" id="MBB5672791.1"/>
    </source>
</evidence>
<evidence type="ECO:0000256" key="7">
    <source>
        <dbReference type="SAM" id="SignalP"/>
    </source>
</evidence>
<dbReference type="Pfam" id="PF13091">
    <property type="entry name" value="PLDc_2"/>
    <property type="match status" value="1"/>
</dbReference>
<feature type="signal peptide" evidence="7">
    <location>
        <begin position="1"/>
        <end position="23"/>
    </location>
</feature>
<dbReference type="InterPro" id="IPR025202">
    <property type="entry name" value="PLD-like_dom"/>
</dbReference>
<accession>A0AB73H4K3</accession>
<comment type="catalytic activity">
    <reaction evidence="1">
        <text>a 1,2-diacyl-sn-glycero-3-phosphocholine + H2O = a 1,2-diacyl-sn-glycero-3-phosphate + choline + H(+)</text>
        <dbReference type="Rhea" id="RHEA:14445"/>
        <dbReference type="ChEBI" id="CHEBI:15354"/>
        <dbReference type="ChEBI" id="CHEBI:15377"/>
        <dbReference type="ChEBI" id="CHEBI:15378"/>
        <dbReference type="ChEBI" id="CHEBI:57643"/>
        <dbReference type="ChEBI" id="CHEBI:58608"/>
        <dbReference type="EC" id="3.1.4.4"/>
    </reaction>
</comment>
<organism evidence="9">
    <name type="scientific">Xanthomonas arboricola</name>
    <dbReference type="NCBI Taxonomy" id="56448"/>
    <lineage>
        <taxon>Bacteria</taxon>
        <taxon>Pseudomonadati</taxon>
        <taxon>Pseudomonadota</taxon>
        <taxon>Gammaproteobacteria</taxon>
        <taxon>Lysobacterales</taxon>
        <taxon>Lysobacteraceae</taxon>
        <taxon>Xanthomonas</taxon>
    </lineage>
</organism>
<dbReference type="GO" id="GO:0016891">
    <property type="term" value="F:RNA endonuclease activity producing 5'-phosphomonoesters, hydrolytic mechanism"/>
    <property type="evidence" value="ECO:0007669"/>
    <property type="project" value="TreeGrafter"/>
</dbReference>
<proteinExistence type="inferred from homology"/>
<dbReference type="InterPro" id="IPR051406">
    <property type="entry name" value="PLD_domain"/>
</dbReference>
<evidence type="ECO:0000259" key="8">
    <source>
        <dbReference type="PROSITE" id="PS50035"/>
    </source>
</evidence>
<evidence type="ECO:0000256" key="4">
    <source>
        <dbReference type="ARBA" id="ARBA00022801"/>
    </source>
</evidence>
<dbReference type="SUPFAM" id="SSF56024">
    <property type="entry name" value="Phospholipase D/nuclease"/>
    <property type="match status" value="1"/>
</dbReference>
<dbReference type="PANTHER" id="PTHR43856:SF1">
    <property type="entry name" value="MITOCHONDRIAL CARDIOLIPIN HYDROLASE"/>
    <property type="match status" value="1"/>
</dbReference>
<evidence type="ECO:0000256" key="5">
    <source>
        <dbReference type="ARBA" id="ARBA00022963"/>
    </source>
</evidence>
<dbReference type="GO" id="GO:0016042">
    <property type="term" value="P:lipid catabolic process"/>
    <property type="evidence" value="ECO:0007669"/>
    <property type="project" value="UniProtKB-KW"/>
</dbReference>
<feature type="chain" id="PRO_5044499809" description="phospholipase D" evidence="7">
    <location>
        <begin position="24"/>
        <end position="201"/>
    </location>
</feature>
<evidence type="ECO:0000256" key="3">
    <source>
        <dbReference type="ARBA" id="ARBA00012027"/>
    </source>
</evidence>
<dbReference type="EMBL" id="JACIIQ010000036">
    <property type="protein sequence ID" value="MBB5672791.1"/>
    <property type="molecule type" value="Genomic_DNA"/>
</dbReference>
<dbReference type="GO" id="GO:0004630">
    <property type="term" value="F:phospholipase D activity"/>
    <property type="evidence" value="ECO:0007669"/>
    <property type="project" value="UniProtKB-EC"/>
</dbReference>
<dbReference type="PANTHER" id="PTHR43856">
    <property type="entry name" value="CARDIOLIPIN HYDROLASE"/>
    <property type="match status" value="1"/>
</dbReference>
<comment type="similarity">
    <text evidence="2">Belongs to the phospholipase D family.</text>
</comment>
<comment type="caution">
    <text evidence="9">The sequence shown here is derived from an EMBL/GenBank/DDBJ whole genome shotgun (WGS) entry which is preliminary data.</text>
</comment>
<sequence length="201" mass="21718">MRRSIVCAALLALASLAGLNSFTAGLLDKVRNTMAAEPASAPDSQTVEVAFSPDGRAEALVLKVIGAAKTSIRLAGYTFTSPAVVRALTDAKKRGVDVAVVVDYKNNLVESRSNTSRQALNLLVHAGIPTRTVSVYPIHHDKYIVADGLHVETGSFNYTMAAARRNSENVLVVWNNAAVAGQYIAHWQSRWEQGQQYQSSY</sequence>
<keyword evidence="7" id="KW-0732">Signal</keyword>
<evidence type="ECO:0000256" key="6">
    <source>
        <dbReference type="ARBA" id="ARBA00023098"/>
    </source>
</evidence>
<keyword evidence="5" id="KW-0442">Lipid degradation</keyword>
<gene>
    <name evidence="9" type="ORF">FHR65_004399</name>
</gene>